<keyword evidence="2" id="KW-0413">Isomerase</keyword>
<dbReference type="InterPro" id="IPR013096">
    <property type="entry name" value="Cupin_2"/>
</dbReference>
<evidence type="ECO:0000313" key="2">
    <source>
        <dbReference type="EMBL" id="PPK81988.1"/>
    </source>
</evidence>
<proteinExistence type="predicted"/>
<dbReference type="PANTHER" id="PTHR43346">
    <property type="entry name" value="LIGAND BINDING DOMAIN PROTEIN, PUTATIVE (AFU_ORTHOLOGUE AFUA_6G14370)-RELATED"/>
    <property type="match status" value="1"/>
</dbReference>
<dbReference type="AlphaFoldDB" id="A0A2S6HVM0"/>
<dbReference type="CDD" id="cd02223">
    <property type="entry name" value="cupin_Bh2720-like"/>
    <property type="match status" value="1"/>
</dbReference>
<dbReference type="InterPro" id="IPR011051">
    <property type="entry name" value="RmlC_Cupin_sf"/>
</dbReference>
<feature type="domain" description="Cupin type-2" evidence="1">
    <location>
        <begin position="105"/>
        <end position="180"/>
    </location>
</feature>
<gene>
    <name evidence="2" type="ORF">BXY41_103198</name>
</gene>
<keyword evidence="3" id="KW-1185">Reference proteome</keyword>
<evidence type="ECO:0000313" key="3">
    <source>
        <dbReference type="Proteomes" id="UP000237749"/>
    </source>
</evidence>
<organism evidence="2 3">
    <name type="scientific">Lacrimispora xylanisolvens</name>
    <dbReference type="NCBI Taxonomy" id="384636"/>
    <lineage>
        <taxon>Bacteria</taxon>
        <taxon>Bacillati</taxon>
        <taxon>Bacillota</taxon>
        <taxon>Clostridia</taxon>
        <taxon>Lachnospirales</taxon>
        <taxon>Lachnospiraceae</taxon>
        <taxon>Lacrimispora</taxon>
    </lineage>
</organism>
<name>A0A2S6HVM0_9FIRM</name>
<dbReference type="InterPro" id="IPR014710">
    <property type="entry name" value="RmlC-like_jellyroll"/>
</dbReference>
<dbReference type="SUPFAM" id="SSF51182">
    <property type="entry name" value="RmlC-like cupins"/>
    <property type="match status" value="1"/>
</dbReference>
<accession>A0A2S6HVM0</accession>
<dbReference type="EMBL" id="PTJA01000003">
    <property type="protein sequence ID" value="PPK81988.1"/>
    <property type="molecule type" value="Genomic_DNA"/>
</dbReference>
<dbReference type="Pfam" id="PF07883">
    <property type="entry name" value="Cupin_2"/>
    <property type="match status" value="1"/>
</dbReference>
<sequence>MAYFVKRFTGLITKVRLLSHIFSKYHQKRYHSYFTAHIIIETIKSVNDAMFENDKTEFDSEMTNLPEFPSDFGPNPFIIDMQKAARQNDNFRTTLWTGDHLQVTLMNIPVKGVVGLEVHSDLDQFLRVEEGLGLVQLGTSKLSMDSQYLVFDNYSIFVPAGIWHNIVNIGNQPLRMTSVYAPPHYEWGTVHPTKADSIQNDES</sequence>
<protein>
    <submittedName>
        <fullName evidence="2">Mannose-6-phosphate isomerase-like protein (Cupin superfamily)</fullName>
    </submittedName>
</protein>
<dbReference type="PANTHER" id="PTHR43346:SF1">
    <property type="entry name" value="QUERCETIN 2,3-DIOXYGENASE-RELATED"/>
    <property type="match status" value="1"/>
</dbReference>
<evidence type="ECO:0000259" key="1">
    <source>
        <dbReference type="Pfam" id="PF07883"/>
    </source>
</evidence>
<dbReference type="Gene3D" id="2.60.120.10">
    <property type="entry name" value="Jelly Rolls"/>
    <property type="match status" value="1"/>
</dbReference>
<dbReference type="InterPro" id="IPR052538">
    <property type="entry name" value="Flavonoid_dioxygenase-like"/>
</dbReference>
<reference evidence="2 3" key="1">
    <citation type="submission" date="2018-02" db="EMBL/GenBank/DDBJ databases">
        <title>Genomic Encyclopedia of Archaeal and Bacterial Type Strains, Phase II (KMG-II): from individual species to whole genera.</title>
        <authorList>
            <person name="Goeker M."/>
        </authorList>
    </citation>
    <scope>NUCLEOTIDE SEQUENCE [LARGE SCALE GENOMIC DNA]</scope>
    <source>
        <strain evidence="2 3">DSM 3808</strain>
    </source>
</reference>
<comment type="caution">
    <text evidence="2">The sequence shown here is derived from an EMBL/GenBank/DDBJ whole genome shotgun (WGS) entry which is preliminary data.</text>
</comment>
<dbReference type="Proteomes" id="UP000237749">
    <property type="component" value="Unassembled WGS sequence"/>
</dbReference>
<dbReference type="GO" id="GO:0016853">
    <property type="term" value="F:isomerase activity"/>
    <property type="evidence" value="ECO:0007669"/>
    <property type="project" value="UniProtKB-KW"/>
</dbReference>